<gene>
    <name evidence="3" type="ORF">A9Q93_05740</name>
</gene>
<reference evidence="4" key="1">
    <citation type="journal article" date="2017" name="Proc. Natl. Acad. Sci. U.S.A.">
        <title>Simulation of Deepwater Horizon oil plume reveals substrate specialization within a complex community of hydrocarbon-degraders.</title>
        <authorList>
            <person name="Hu P."/>
            <person name="Dubinsky E.A."/>
            <person name="Probst A.J."/>
            <person name="Wang J."/>
            <person name="Sieber C.M.K."/>
            <person name="Tom L.M."/>
            <person name="Gardinali P."/>
            <person name="Banfield J.F."/>
            <person name="Atlas R.M."/>
            <person name="Andersen G.L."/>
        </authorList>
    </citation>
    <scope>NUCLEOTIDE SEQUENCE [LARGE SCALE GENOMIC DNA]</scope>
</reference>
<feature type="domain" description="Fibronectin type-III" evidence="2">
    <location>
        <begin position="182"/>
        <end position="283"/>
    </location>
</feature>
<evidence type="ECO:0000313" key="3">
    <source>
        <dbReference type="EMBL" id="OUS16488.1"/>
    </source>
</evidence>
<name>A0A1Z8B211_9FLAO</name>
<evidence type="ECO:0000313" key="4">
    <source>
        <dbReference type="Proteomes" id="UP000196102"/>
    </source>
</evidence>
<dbReference type="EMBL" id="MAAX01000093">
    <property type="protein sequence ID" value="OUS16488.1"/>
    <property type="molecule type" value="Genomic_DNA"/>
</dbReference>
<feature type="chain" id="PRO_5012261359" description="Fibronectin type-III domain-containing protein" evidence="1">
    <location>
        <begin position="28"/>
        <end position="312"/>
    </location>
</feature>
<proteinExistence type="predicted"/>
<dbReference type="AlphaFoldDB" id="A0A1Z8B211"/>
<protein>
    <recommendedName>
        <fullName evidence="2">Fibronectin type-III domain-containing protein</fullName>
    </recommendedName>
</protein>
<accession>A0A1Z8B211</accession>
<feature type="non-terminal residue" evidence="3">
    <location>
        <position position="312"/>
    </location>
</feature>
<feature type="signal peptide" evidence="1">
    <location>
        <begin position="1"/>
        <end position="27"/>
    </location>
</feature>
<dbReference type="PROSITE" id="PS50853">
    <property type="entry name" value="FN3"/>
    <property type="match status" value="1"/>
</dbReference>
<dbReference type="Proteomes" id="UP000196102">
    <property type="component" value="Unassembled WGS sequence"/>
</dbReference>
<evidence type="ECO:0000256" key="1">
    <source>
        <dbReference type="SAM" id="SignalP"/>
    </source>
</evidence>
<comment type="caution">
    <text evidence="3">The sequence shown here is derived from an EMBL/GenBank/DDBJ whole genome shotgun (WGS) entry which is preliminary data.</text>
</comment>
<keyword evidence="1" id="KW-0732">Signal</keyword>
<dbReference type="InterPro" id="IPR003961">
    <property type="entry name" value="FN3_dom"/>
</dbReference>
<evidence type="ECO:0000259" key="2">
    <source>
        <dbReference type="PROSITE" id="PS50853"/>
    </source>
</evidence>
<organism evidence="3 4">
    <name type="scientific">Nonlabens dokdonensis</name>
    <dbReference type="NCBI Taxonomy" id="328515"/>
    <lineage>
        <taxon>Bacteria</taxon>
        <taxon>Pseudomonadati</taxon>
        <taxon>Bacteroidota</taxon>
        <taxon>Flavobacteriia</taxon>
        <taxon>Flavobacteriales</taxon>
        <taxon>Flavobacteriaceae</taxon>
        <taxon>Nonlabens</taxon>
    </lineage>
</organism>
<sequence>MKQKYIALFLKKISLLTLLLFSLQFYSQTTITFDDQGWADEQNIGTSVTLSGYTFSAKENGVTFDMKVDNGNSFSGLSLVASNENFVNGDILTITKSGGSFDFQTFHYSGALFLASLTVTGYKSSTLVATQSTNSPSTDPTSFILSADFNDVDEIRITAGDFGLTLNLDQFVFDTAVPSASAPTVTTTAASSITTTSAALGGNVTADGGETVTERGIVYSTSDTTPTIAEGATKDTNSSGTGVFSETVSSLTSGETYYINAYAINSEGTSYGTATSFTTSTPTVTLSLSGSPLAENGGVATVTATLSAASSQ</sequence>